<keyword evidence="5" id="KW-1185">Reference proteome</keyword>
<feature type="compositionally biased region" description="Pro residues" evidence="2">
    <location>
        <begin position="784"/>
        <end position="794"/>
    </location>
</feature>
<protein>
    <recommendedName>
        <fullName evidence="3">Complex 1 LYR protein domain-containing protein</fullName>
    </recommendedName>
</protein>
<feature type="region of interest" description="Disordered" evidence="2">
    <location>
        <begin position="416"/>
        <end position="850"/>
    </location>
</feature>
<evidence type="ECO:0000256" key="2">
    <source>
        <dbReference type="SAM" id="MobiDB-lite"/>
    </source>
</evidence>
<feature type="compositionally biased region" description="Low complexity" evidence="2">
    <location>
        <begin position="749"/>
        <end position="783"/>
    </location>
</feature>
<organism evidence="4 5">
    <name type="scientific">Penicillium subrubescens</name>
    <dbReference type="NCBI Taxonomy" id="1316194"/>
    <lineage>
        <taxon>Eukaryota</taxon>
        <taxon>Fungi</taxon>
        <taxon>Dikarya</taxon>
        <taxon>Ascomycota</taxon>
        <taxon>Pezizomycotina</taxon>
        <taxon>Eurotiomycetes</taxon>
        <taxon>Eurotiomycetidae</taxon>
        <taxon>Eurotiales</taxon>
        <taxon>Aspergillaceae</taxon>
        <taxon>Penicillium</taxon>
    </lineage>
</organism>
<comment type="similarity">
    <text evidence="1">Belongs to the complex I LYR family.</text>
</comment>
<feature type="region of interest" description="Disordered" evidence="2">
    <location>
        <begin position="365"/>
        <end position="390"/>
    </location>
</feature>
<evidence type="ECO:0000313" key="4">
    <source>
        <dbReference type="EMBL" id="OKP11482.1"/>
    </source>
</evidence>
<sequence>MSVATLQRDTAFQARSLFRSLMRQSSQFSNFNFRDYARRKTRDSFREHKNETEERRIQELIQDGLKSLRLLKRQTVISQFYQLDKLVVEGQKTGKETGDKGDIVRQKDTGAGAAIVGKSILSRFRASRSGRHLDTSNRSRTGQIDHDVFEGLPVRRWSRQPHTVSQAPKGEDSELGEGPGGNNALPELPMPRDSQLLPAMSRALLRAARAGCIYIRPTGRAVEKEKEEGTDGEDQGAASHLADRSFTSRKWTTLPKHLEPAEVEFLAKRRPGLTSLYGNEGGAIPGPMRKTKIKRTDPENGGISIYEVWVPEGHRIEGEITGDVQTIAEQSEVPVTAETPAPGTVVEGVGVVNAEGVVVAEAGSAAVMTPPKRRPPPPKRKGKGIGKGRKKKVMFAPGEGADAATVHGVTPVDGAVAGVKEGEDPSRMSVDQSGQEEDEDDGEEGDESDEGDESMMDAKTPETPQAPPSTELVEQPAAETPAEQSKDVEMADALPDIQPSVSEPAIASQEPLPQPPIAPAVQAETFKTDAEISTSIPASVTPTPGEETEAPSEQPGQNTSLETPAPTEPVTPAALSTAEPTPKEESQAPEPTIGQEATQELADATPVEVKPEPTPQPTEESVPAPASASPEKPEETPSEPPKQAEPEQPIDEVPAAQPEPVIDETAHPPVEEPNPTIEPASGPDITESHQAPAALETVSAPAEVKEDVEMGDAPPAEEPAAAQLPVKEPSPSPASPVETEPEAKPEPESAPVQTAEPSVPEAAAPEVSEPAVPEAIPLSEPQPEEPLAPLPTPIPEAASPAEPETAPAAESAPTEEEPTSGTQDAAEEKKDEPEPESEPKADPAPASEAS</sequence>
<dbReference type="PANTHER" id="PTHR13166:SF7">
    <property type="entry name" value="LYR MOTIF-CONTAINING PROTEIN 4"/>
    <property type="match status" value="1"/>
</dbReference>
<dbReference type="PRINTS" id="PR01217">
    <property type="entry name" value="PRICHEXTENSN"/>
</dbReference>
<feature type="compositionally biased region" description="Low complexity" evidence="2">
    <location>
        <begin position="617"/>
        <end position="630"/>
    </location>
</feature>
<evidence type="ECO:0000313" key="5">
    <source>
        <dbReference type="Proteomes" id="UP000186955"/>
    </source>
</evidence>
<dbReference type="AlphaFoldDB" id="A0A1Q5UG95"/>
<feature type="region of interest" description="Disordered" evidence="2">
    <location>
        <begin position="156"/>
        <end position="186"/>
    </location>
</feature>
<evidence type="ECO:0000259" key="3">
    <source>
        <dbReference type="Pfam" id="PF05347"/>
    </source>
</evidence>
<feature type="compositionally biased region" description="Basic residues" evidence="2">
    <location>
        <begin position="371"/>
        <end position="390"/>
    </location>
</feature>
<dbReference type="Pfam" id="PF05347">
    <property type="entry name" value="Complex1_LYR"/>
    <property type="match status" value="1"/>
</dbReference>
<feature type="compositionally biased region" description="Low complexity" evidence="2">
    <location>
        <begin position="795"/>
        <end position="812"/>
    </location>
</feature>
<dbReference type="GO" id="GO:0016226">
    <property type="term" value="P:iron-sulfur cluster assembly"/>
    <property type="evidence" value="ECO:0007669"/>
    <property type="project" value="InterPro"/>
</dbReference>
<proteinExistence type="inferred from homology"/>
<evidence type="ECO:0000256" key="1">
    <source>
        <dbReference type="ARBA" id="ARBA00009508"/>
    </source>
</evidence>
<feature type="domain" description="Complex 1 LYR protein" evidence="3">
    <location>
        <begin position="13"/>
        <end position="69"/>
    </location>
</feature>
<feature type="compositionally biased region" description="Acidic residues" evidence="2">
    <location>
        <begin position="434"/>
        <end position="455"/>
    </location>
</feature>
<dbReference type="CDD" id="cd20264">
    <property type="entry name" value="Complex1_LYR_LYRM4"/>
    <property type="match status" value="1"/>
</dbReference>
<dbReference type="PANTHER" id="PTHR13166">
    <property type="entry name" value="PROTEIN C6ORF149"/>
    <property type="match status" value="1"/>
</dbReference>
<dbReference type="InterPro" id="IPR045297">
    <property type="entry name" value="Complex1_LYR_LYRM4"/>
</dbReference>
<feature type="compositionally biased region" description="Polar residues" evidence="2">
    <location>
        <begin position="531"/>
        <end position="542"/>
    </location>
</feature>
<feature type="region of interest" description="Disordered" evidence="2">
    <location>
        <begin position="277"/>
        <end position="297"/>
    </location>
</feature>
<dbReference type="GO" id="GO:1990221">
    <property type="term" value="C:L-cysteine desulfurase complex"/>
    <property type="evidence" value="ECO:0007669"/>
    <property type="project" value="TreeGrafter"/>
</dbReference>
<dbReference type="InterPro" id="IPR008011">
    <property type="entry name" value="Complex1_LYR_dom"/>
</dbReference>
<feature type="region of interest" description="Disordered" evidence="2">
    <location>
        <begin position="221"/>
        <end position="240"/>
    </location>
</feature>
<feature type="compositionally biased region" description="Basic and acidic residues" evidence="2">
    <location>
        <begin position="826"/>
        <end position="841"/>
    </location>
</feature>
<dbReference type="GO" id="GO:0005739">
    <property type="term" value="C:mitochondrion"/>
    <property type="evidence" value="ECO:0007669"/>
    <property type="project" value="TreeGrafter"/>
</dbReference>
<feature type="compositionally biased region" description="Low complexity" evidence="2">
    <location>
        <begin position="562"/>
        <end position="574"/>
    </location>
</feature>
<name>A0A1Q5UG95_9EURO</name>
<comment type="caution">
    <text evidence="4">The sequence shown here is derived from an EMBL/GenBank/DDBJ whole genome shotgun (WGS) entry which is preliminary data.</text>
</comment>
<dbReference type="InterPro" id="IPR051522">
    <property type="entry name" value="ISC_assembly_LYR"/>
</dbReference>
<dbReference type="EMBL" id="MNBE01000277">
    <property type="protein sequence ID" value="OKP11482.1"/>
    <property type="molecule type" value="Genomic_DNA"/>
</dbReference>
<gene>
    <name evidence="4" type="ORF">PENSUB_2968</name>
</gene>
<dbReference type="STRING" id="1316194.A0A1Q5UG95"/>
<reference evidence="4 5" key="1">
    <citation type="submission" date="2016-10" db="EMBL/GenBank/DDBJ databases">
        <title>Genome sequence of the ascomycete fungus Penicillium subrubescens.</title>
        <authorList>
            <person name="De Vries R.P."/>
            <person name="Peng M."/>
            <person name="Dilokpimol A."/>
            <person name="Hilden K."/>
            <person name="Makela M.R."/>
            <person name="Grigoriev I."/>
            <person name="Riley R."/>
            <person name="Granchi Z."/>
        </authorList>
    </citation>
    <scope>NUCLEOTIDE SEQUENCE [LARGE SCALE GENOMIC DNA]</scope>
    <source>
        <strain evidence="4 5">CBS 132785</strain>
    </source>
</reference>
<dbReference type="Proteomes" id="UP000186955">
    <property type="component" value="Unassembled WGS sequence"/>
</dbReference>
<accession>A0A1Q5UG95</accession>